<evidence type="ECO:0000313" key="3">
    <source>
        <dbReference type="Proteomes" id="UP001160148"/>
    </source>
</evidence>
<organism evidence="2 3">
    <name type="scientific">Macrosiphum euphorbiae</name>
    <name type="common">potato aphid</name>
    <dbReference type="NCBI Taxonomy" id="13131"/>
    <lineage>
        <taxon>Eukaryota</taxon>
        <taxon>Metazoa</taxon>
        <taxon>Ecdysozoa</taxon>
        <taxon>Arthropoda</taxon>
        <taxon>Hexapoda</taxon>
        <taxon>Insecta</taxon>
        <taxon>Pterygota</taxon>
        <taxon>Neoptera</taxon>
        <taxon>Paraneoptera</taxon>
        <taxon>Hemiptera</taxon>
        <taxon>Sternorrhyncha</taxon>
        <taxon>Aphidomorpha</taxon>
        <taxon>Aphidoidea</taxon>
        <taxon>Aphididae</taxon>
        <taxon>Macrosiphini</taxon>
        <taxon>Macrosiphum</taxon>
    </lineage>
</organism>
<feature type="region of interest" description="Disordered" evidence="1">
    <location>
        <begin position="1"/>
        <end position="27"/>
    </location>
</feature>
<evidence type="ECO:0000313" key="2">
    <source>
        <dbReference type="EMBL" id="CAI6363576.1"/>
    </source>
</evidence>
<feature type="region of interest" description="Disordered" evidence="1">
    <location>
        <begin position="56"/>
        <end position="75"/>
    </location>
</feature>
<dbReference type="EMBL" id="CARXXK010000003">
    <property type="protein sequence ID" value="CAI6363576.1"/>
    <property type="molecule type" value="Genomic_DNA"/>
</dbReference>
<feature type="compositionally biased region" description="Basic and acidic residues" evidence="1">
    <location>
        <begin position="15"/>
        <end position="24"/>
    </location>
</feature>
<keyword evidence="3" id="KW-1185">Reference proteome</keyword>
<accession>A0AAV0X791</accession>
<gene>
    <name evidence="2" type="ORF">MEUPH1_LOCUS18505</name>
</gene>
<proteinExistence type="predicted"/>
<evidence type="ECO:0000256" key="1">
    <source>
        <dbReference type="SAM" id="MobiDB-lite"/>
    </source>
</evidence>
<reference evidence="2 3" key="1">
    <citation type="submission" date="2023-01" db="EMBL/GenBank/DDBJ databases">
        <authorList>
            <person name="Whitehead M."/>
        </authorList>
    </citation>
    <scope>NUCLEOTIDE SEQUENCE [LARGE SCALE GENOMIC DNA]</scope>
</reference>
<dbReference type="AlphaFoldDB" id="A0AAV0X791"/>
<feature type="compositionally biased region" description="Basic residues" evidence="1">
    <location>
        <begin position="1"/>
        <end position="14"/>
    </location>
</feature>
<comment type="caution">
    <text evidence="2">The sequence shown here is derived from an EMBL/GenBank/DDBJ whole genome shotgun (WGS) entry which is preliminary data.</text>
</comment>
<feature type="compositionally biased region" description="Basic and acidic residues" evidence="1">
    <location>
        <begin position="58"/>
        <end position="71"/>
    </location>
</feature>
<protein>
    <submittedName>
        <fullName evidence="2">Uncharacterized protein</fullName>
    </submittedName>
</protein>
<name>A0AAV0X791_9HEMI</name>
<sequence>MYKNRNEKKKTIRKERHDIAVSRESRRRRSVYVAETQRERPLVVVLQVTALRFQPVDRPQDHDDQVERAGDPAHAPETCVAVDRRFSDRFLRRYVRVDTAKDKTQEYIISMTSENSYDGNVAYTVYTAAE</sequence>
<dbReference type="Proteomes" id="UP001160148">
    <property type="component" value="Unassembled WGS sequence"/>
</dbReference>